<keyword evidence="1" id="KW-1185">Reference proteome</keyword>
<protein>
    <submittedName>
        <fullName evidence="2">Nodule Cysteine-Rich (NCR) secreted peptide</fullName>
    </submittedName>
</protein>
<dbReference type="WBParaSite" id="PTRK_0000508900.1">
    <property type="protein sequence ID" value="PTRK_0000508900.1"/>
    <property type="gene ID" value="PTRK_0000508900"/>
</dbReference>
<proteinExistence type="predicted"/>
<sequence>MILNYFTVGIFYLHLFKCANLEETVFKFICGNDPYRFFSHVPCEYYQICPNGGFDTFIKCDLNKQCTDINTHLTCVVNRCCTLPNVVSQVYLKSSSENIFKLNISLILIRLFIWIVNDLI</sequence>
<evidence type="ECO:0000313" key="2">
    <source>
        <dbReference type="WBParaSite" id="PTRK_0000508900.1"/>
    </source>
</evidence>
<name>A0A0N4ZC34_PARTI</name>
<accession>A0A0N4ZC34</accession>
<organism evidence="1 2">
    <name type="scientific">Parastrongyloides trichosuri</name>
    <name type="common">Possum-specific nematode worm</name>
    <dbReference type="NCBI Taxonomy" id="131310"/>
    <lineage>
        <taxon>Eukaryota</taxon>
        <taxon>Metazoa</taxon>
        <taxon>Ecdysozoa</taxon>
        <taxon>Nematoda</taxon>
        <taxon>Chromadorea</taxon>
        <taxon>Rhabditida</taxon>
        <taxon>Tylenchina</taxon>
        <taxon>Panagrolaimomorpha</taxon>
        <taxon>Strongyloidoidea</taxon>
        <taxon>Strongyloididae</taxon>
        <taxon>Parastrongyloides</taxon>
    </lineage>
</organism>
<evidence type="ECO:0000313" key="1">
    <source>
        <dbReference type="Proteomes" id="UP000038045"/>
    </source>
</evidence>
<dbReference type="AlphaFoldDB" id="A0A0N4ZC34"/>
<dbReference type="Proteomes" id="UP000038045">
    <property type="component" value="Unplaced"/>
</dbReference>
<reference evidence="2" key="1">
    <citation type="submission" date="2017-02" db="UniProtKB">
        <authorList>
            <consortium name="WormBaseParasite"/>
        </authorList>
    </citation>
    <scope>IDENTIFICATION</scope>
</reference>